<reference evidence="4" key="1">
    <citation type="journal article" date="2018" name="Nat. Microbiol.">
        <title>Leveraging single-cell genomics to expand the fungal tree of life.</title>
        <authorList>
            <person name="Ahrendt S.R."/>
            <person name="Quandt C.A."/>
            <person name="Ciobanu D."/>
            <person name="Clum A."/>
            <person name="Salamov A."/>
            <person name="Andreopoulos B."/>
            <person name="Cheng J.F."/>
            <person name="Woyke T."/>
            <person name="Pelin A."/>
            <person name="Henrissat B."/>
            <person name="Reynolds N.K."/>
            <person name="Benny G.L."/>
            <person name="Smith M.E."/>
            <person name="James T.Y."/>
            <person name="Grigoriev I.V."/>
        </authorList>
    </citation>
    <scope>NUCLEOTIDE SEQUENCE [LARGE SCALE GENOMIC DNA]</scope>
    <source>
        <strain evidence="4">RSA 1356</strain>
    </source>
</reference>
<dbReference type="OrthoDB" id="2567806at2759"/>
<dbReference type="Gene3D" id="3.30.1250.10">
    <property type="entry name" value="Ribosome maturation protein SBDS, N-terminal domain"/>
    <property type="match status" value="1"/>
</dbReference>
<dbReference type="AlphaFoldDB" id="A0A4P9XHN1"/>
<dbReference type="Proteomes" id="UP000271241">
    <property type="component" value="Unassembled WGS sequence"/>
</dbReference>
<dbReference type="InterPro" id="IPR036786">
    <property type="entry name" value="Ribosome_mat_SBDS_N_sf"/>
</dbReference>
<sequence>MPRRNSSSNMGDRVVFKSEDGDEFFVFVDPGMVPKWRKDRTIPLVDVVQTFEVFATDTGGNDGRAGRASLQSITNAMGVKSVDDAVQFVVEHGELRGRQDLAESHGRSAISNPTRGFGGSASGR</sequence>
<gene>
    <name evidence="3" type="ORF">THASP1DRAFT_26688</name>
</gene>
<evidence type="ECO:0000313" key="3">
    <source>
        <dbReference type="EMBL" id="RKP04720.1"/>
    </source>
</evidence>
<evidence type="ECO:0000256" key="1">
    <source>
        <dbReference type="SAM" id="MobiDB-lite"/>
    </source>
</evidence>
<proteinExistence type="predicted"/>
<protein>
    <submittedName>
        <fullName evidence="3">Ribosome maturation protein</fullName>
    </submittedName>
</protein>
<feature type="region of interest" description="Disordered" evidence="1">
    <location>
        <begin position="99"/>
        <end position="124"/>
    </location>
</feature>
<accession>A0A4P9XHN1</accession>
<name>A0A4P9XHN1_9FUNG</name>
<organism evidence="3 4">
    <name type="scientific">Thamnocephalis sphaerospora</name>
    <dbReference type="NCBI Taxonomy" id="78915"/>
    <lineage>
        <taxon>Eukaryota</taxon>
        <taxon>Fungi</taxon>
        <taxon>Fungi incertae sedis</taxon>
        <taxon>Zoopagomycota</taxon>
        <taxon>Zoopagomycotina</taxon>
        <taxon>Zoopagomycetes</taxon>
        <taxon>Zoopagales</taxon>
        <taxon>Sigmoideomycetaceae</taxon>
        <taxon>Thamnocephalis</taxon>
    </lineage>
</organism>
<dbReference type="EMBL" id="KZ993500">
    <property type="protein sequence ID" value="RKP04720.1"/>
    <property type="molecule type" value="Genomic_DNA"/>
</dbReference>
<dbReference type="SUPFAM" id="SSF89895">
    <property type="entry name" value="FYSH domain"/>
    <property type="match status" value="1"/>
</dbReference>
<dbReference type="STRING" id="78915.A0A4P9XHN1"/>
<evidence type="ECO:0000313" key="4">
    <source>
        <dbReference type="Proteomes" id="UP000271241"/>
    </source>
</evidence>
<evidence type="ECO:0000259" key="2">
    <source>
        <dbReference type="Pfam" id="PF01172"/>
    </source>
</evidence>
<dbReference type="InterPro" id="IPR019783">
    <property type="entry name" value="SDO1/SBDS_N"/>
</dbReference>
<keyword evidence="4" id="KW-1185">Reference proteome</keyword>
<dbReference type="Pfam" id="PF01172">
    <property type="entry name" value="SBDS_N"/>
    <property type="match status" value="1"/>
</dbReference>
<feature type="domain" description="Ribosome maturation protein SDO1/SBDS N-terminal" evidence="2">
    <location>
        <begin position="14"/>
        <end position="97"/>
    </location>
</feature>